<dbReference type="OrthoDB" id="3183258at2759"/>
<dbReference type="InterPro" id="IPR045339">
    <property type="entry name" value="DUF6534"/>
</dbReference>
<keyword evidence="2" id="KW-0472">Membrane</keyword>
<feature type="transmembrane region" description="Helical" evidence="2">
    <location>
        <begin position="120"/>
        <end position="146"/>
    </location>
</feature>
<feature type="transmembrane region" description="Helical" evidence="2">
    <location>
        <begin position="88"/>
        <end position="108"/>
    </location>
</feature>
<keyword evidence="2" id="KW-0812">Transmembrane</keyword>
<feature type="transmembrane region" description="Helical" evidence="2">
    <location>
        <begin position="158"/>
        <end position="179"/>
    </location>
</feature>
<feature type="domain" description="DUF6534" evidence="3">
    <location>
        <begin position="166"/>
        <end position="251"/>
    </location>
</feature>
<dbReference type="EMBL" id="AYKW01000069">
    <property type="protein sequence ID" value="PIL22821.1"/>
    <property type="molecule type" value="Genomic_DNA"/>
</dbReference>
<dbReference type="Pfam" id="PF20152">
    <property type="entry name" value="DUF6534"/>
    <property type="match status" value="1"/>
</dbReference>
<comment type="caution">
    <text evidence="4">The sequence shown here is derived from an EMBL/GenBank/DDBJ whole genome shotgun (WGS) entry which is preliminary data.</text>
</comment>
<protein>
    <recommendedName>
        <fullName evidence="3">DUF6534 domain-containing protein</fullName>
    </recommendedName>
</protein>
<evidence type="ECO:0000259" key="3">
    <source>
        <dbReference type="Pfam" id="PF20152"/>
    </source>
</evidence>
<dbReference type="STRING" id="1077348.A0A2G8RMU9"/>
<feature type="transmembrane region" description="Helical" evidence="2">
    <location>
        <begin position="207"/>
        <end position="230"/>
    </location>
</feature>
<organism evidence="4 5">
    <name type="scientific">Ganoderma sinense ZZ0214-1</name>
    <dbReference type="NCBI Taxonomy" id="1077348"/>
    <lineage>
        <taxon>Eukaryota</taxon>
        <taxon>Fungi</taxon>
        <taxon>Dikarya</taxon>
        <taxon>Basidiomycota</taxon>
        <taxon>Agaricomycotina</taxon>
        <taxon>Agaricomycetes</taxon>
        <taxon>Polyporales</taxon>
        <taxon>Polyporaceae</taxon>
        <taxon>Ganoderma</taxon>
    </lineage>
</organism>
<dbReference type="Proteomes" id="UP000230002">
    <property type="component" value="Unassembled WGS sequence"/>
</dbReference>
<dbReference type="PANTHER" id="PTHR40465">
    <property type="entry name" value="CHROMOSOME 1, WHOLE GENOME SHOTGUN SEQUENCE"/>
    <property type="match status" value="1"/>
</dbReference>
<name>A0A2G8RMU9_9APHY</name>
<evidence type="ECO:0000256" key="2">
    <source>
        <dbReference type="SAM" id="Phobius"/>
    </source>
</evidence>
<dbReference type="AlphaFoldDB" id="A0A2G8RMU9"/>
<keyword evidence="5" id="KW-1185">Reference proteome</keyword>
<feature type="region of interest" description="Disordered" evidence="1">
    <location>
        <begin position="319"/>
        <end position="349"/>
    </location>
</feature>
<evidence type="ECO:0000256" key="1">
    <source>
        <dbReference type="SAM" id="MobiDB-lite"/>
    </source>
</evidence>
<feature type="transmembrane region" description="Helical" evidence="2">
    <location>
        <begin position="12"/>
        <end position="34"/>
    </location>
</feature>
<dbReference type="PANTHER" id="PTHR40465:SF1">
    <property type="entry name" value="DUF6534 DOMAIN-CONTAINING PROTEIN"/>
    <property type="match status" value="1"/>
</dbReference>
<sequence>MTSAAQPVYGPIFIGLVFNIMLYGMMITQTYLYFNIYSRGTSDRLWIKLLVGALFVCDTLNTGFDIGFVYDPLVNRFGDVDAVTRATWVFATDPAMTSIIAVFTQFFFAWRVKVLTGNYFAVCCIMFSAFAQFCGGVGTSIAVGMIPEFAQFTKFKVIVIIWLAFSAVSDVLITASLVWHLRKNKTGMSITDHLIDRIIRMTVQTGLLTAVCAVINLILFLLVPSGWHLLFNLPLSKLYTNSLLSSLNSRRGWKYDTSDVVSASHHHPEHPGSGQRARNVQVNVLRSETGRRTIPQQIYIDVESHEMVDVADVKGNHYPSPSSFLPDTKAMSTISEGPMSDSRGSEISV</sequence>
<gene>
    <name evidence="4" type="ORF">GSI_15516</name>
</gene>
<keyword evidence="2" id="KW-1133">Transmembrane helix</keyword>
<accession>A0A2G8RMU9</accession>
<evidence type="ECO:0000313" key="4">
    <source>
        <dbReference type="EMBL" id="PIL22821.1"/>
    </source>
</evidence>
<feature type="transmembrane region" description="Helical" evidence="2">
    <location>
        <begin position="46"/>
        <end position="68"/>
    </location>
</feature>
<proteinExistence type="predicted"/>
<evidence type="ECO:0000313" key="5">
    <source>
        <dbReference type="Proteomes" id="UP000230002"/>
    </source>
</evidence>
<reference evidence="4 5" key="1">
    <citation type="journal article" date="2015" name="Sci. Rep.">
        <title>Chromosome-level genome map provides insights into diverse defense mechanisms in the medicinal fungus Ganoderma sinense.</title>
        <authorList>
            <person name="Zhu Y."/>
            <person name="Xu J."/>
            <person name="Sun C."/>
            <person name="Zhou S."/>
            <person name="Xu H."/>
            <person name="Nelson D.R."/>
            <person name="Qian J."/>
            <person name="Song J."/>
            <person name="Luo H."/>
            <person name="Xiang L."/>
            <person name="Li Y."/>
            <person name="Xu Z."/>
            <person name="Ji A."/>
            <person name="Wang L."/>
            <person name="Lu S."/>
            <person name="Hayward A."/>
            <person name="Sun W."/>
            <person name="Li X."/>
            <person name="Schwartz D.C."/>
            <person name="Wang Y."/>
            <person name="Chen S."/>
        </authorList>
    </citation>
    <scope>NUCLEOTIDE SEQUENCE [LARGE SCALE GENOMIC DNA]</scope>
    <source>
        <strain evidence="4 5">ZZ0214-1</strain>
    </source>
</reference>
<feature type="compositionally biased region" description="Polar residues" evidence="1">
    <location>
        <begin position="319"/>
        <end position="335"/>
    </location>
</feature>